<comment type="caution">
    <text evidence="1">The sequence shown here is derived from an EMBL/GenBank/DDBJ whole genome shotgun (WGS) entry which is preliminary data.</text>
</comment>
<name>A0ABS5RDL8_9MYCO</name>
<proteinExistence type="predicted"/>
<reference evidence="1 2" key="1">
    <citation type="submission" date="2021-05" db="EMBL/GenBank/DDBJ databases">
        <title>Mycobacterium acidophilum sp. nov., an extremely acid-tolerant member of the genus Mycobacterium.</title>
        <authorList>
            <person name="Xia J."/>
        </authorList>
    </citation>
    <scope>NUCLEOTIDE SEQUENCE [LARGE SCALE GENOMIC DNA]</scope>
    <source>
        <strain evidence="1 2">M1</strain>
    </source>
</reference>
<sequence>METVLKAGVPEVCVLVKNLWQGPDRDPSAERRAGLRWLLADALVTAGVPVAEIPLLTLSTFIGSSPVPGRRGADAIVSRLKEAYPRLEIPGQGFRGTTAAAAVAGAMACGIETLIPVTSDRLKILAGAGNRGIQWPPSLKPPATLGEWARLNANETTPANLAG</sequence>
<evidence type="ECO:0000313" key="1">
    <source>
        <dbReference type="EMBL" id="MBS9532365.1"/>
    </source>
</evidence>
<keyword evidence="2" id="KW-1185">Reference proteome</keyword>
<evidence type="ECO:0000313" key="2">
    <source>
        <dbReference type="Proteomes" id="UP001519535"/>
    </source>
</evidence>
<dbReference type="Proteomes" id="UP001519535">
    <property type="component" value="Unassembled WGS sequence"/>
</dbReference>
<dbReference type="EMBL" id="JAHCLR010000003">
    <property type="protein sequence ID" value="MBS9532365.1"/>
    <property type="molecule type" value="Genomic_DNA"/>
</dbReference>
<dbReference type="RefSeq" id="WP_214091251.1">
    <property type="nucleotide sequence ID" value="NZ_JAHCLR010000003.1"/>
</dbReference>
<accession>A0ABS5RDL8</accession>
<organism evidence="1 2">
    <name type="scientific">Mycolicibacter acidiphilus</name>
    <dbReference type="NCBI Taxonomy" id="2835306"/>
    <lineage>
        <taxon>Bacteria</taxon>
        <taxon>Bacillati</taxon>
        <taxon>Actinomycetota</taxon>
        <taxon>Actinomycetes</taxon>
        <taxon>Mycobacteriales</taxon>
        <taxon>Mycobacteriaceae</taxon>
        <taxon>Mycolicibacter</taxon>
    </lineage>
</organism>
<gene>
    <name evidence="1" type="ORF">KIH27_02040</name>
</gene>
<protein>
    <submittedName>
        <fullName evidence="1">Uncharacterized protein</fullName>
    </submittedName>
</protein>